<evidence type="ECO:0000256" key="4">
    <source>
        <dbReference type="ARBA" id="ARBA00023015"/>
    </source>
</evidence>
<keyword evidence="5" id="KW-0238">DNA-binding</keyword>
<evidence type="ECO:0000256" key="6">
    <source>
        <dbReference type="ARBA" id="ARBA00023163"/>
    </source>
</evidence>
<dbReference type="EMBL" id="CP123058">
    <property type="protein sequence ID" value="XCH17096.1"/>
    <property type="molecule type" value="Genomic_DNA"/>
</dbReference>
<dbReference type="PANTHER" id="PTHR43214">
    <property type="entry name" value="TWO-COMPONENT RESPONSE REGULATOR"/>
    <property type="match status" value="1"/>
</dbReference>
<keyword evidence="3 7" id="KW-0597">Phosphoprotein</keyword>
<keyword evidence="4" id="KW-0805">Transcription regulation</keyword>
<evidence type="ECO:0000313" key="10">
    <source>
        <dbReference type="EMBL" id="XCH17096.1"/>
    </source>
</evidence>
<evidence type="ECO:0000256" key="5">
    <source>
        <dbReference type="ARBA" id="ARBA00023125"/>
    </source>
</evidence>
<dbReference type="GO" id="GO:0003677">
    <property type="term" value="F:DNA binding"/>
    <property type="evidence" value="ECO:0007669"/>
    <property type="project" value="UniProtKB-KW"/>
</dbReference>
<evidence type="ECO:0000256" key="2">
    <source>
        <dbReference type="ARBA" id="ARBA00022490"/>
    </source>
</evidence>
<dbReference type="AlphaFoldDB" id="A0AAU8EYB6"/>
<reference evidence="10" key="1">
    <citation type="submission" date="2023-04" db="EMBL/GenBank/DDBJ databases">
        <title>Bacillus cereus group whole genome sequencing.</title>
        <authorList>
            <person name="Kang M."/>
            <person name="Kim H.J."/>
        </authorList>
    </citation>
    <scope>NUCLEOTIDE SEQUENCE</scope>
    <source>
        <strain evidence="10">MS39</strain>
    </source>
</reference>
<proteinExistence type="predicted"/>
<dbReference type="InterPro" id="IPR011006">
    <property type="entry name" value="CheY-like_superfamily"/>
</dbReference>
<dbReference type="PRINTS" id="PR00038">
    <property type="entry name" value="HTHLUXR"/>
</dbReference>
<keyword evidence="2" id="KW-0963">Cytoplasm</keyword>
<dbReference type="Pfam" id="PF00196">
    <property type="entry name" value="GerE"/>
    <property type="match status" value="1"/>
</dbReference>
<evidence type="ECO:0000256" key="7">
    <source>
        <dbReference type="PROSITE-ProRule" id="PRU00169"/>
    </source>
</evidence>
<evidence type="ECO:0000256" key="3">
    <source>
        <dbReference type="ARBA" id="ARBA00022553"/>
    </source>
</evidence>
<dbReference type="SMART" id="SM00421">
    <property type="entry name" value="HTH_LUXR"/>
    <property type="match status" value="1"/>
</dbReference>
<dbReference type="Gene3D" id="3.40.50.2300">
    <property type="match status" value="1"/>
</dbReference>
<dbReference type="SUPFAM" id="SSF52172">
    <property type="entry name" value="CheY-like"/>
    <property type="match status" value="1"/>
</dbReference>
<evidence type="ECO:0000259" key="9">
    <source>
        <dbReference type="PROSITE" id="PS50110"/>
    </source>
</evidence>
<keyword evidence="6" id="KW-0804">Transcription</keyword>
<dbReference type="SMART" id="SM00448">
    <property type="entry name" value="REC"/>
    <property type="match status" value="1"/>
</dbReference>
<dbReference type="CDD" id="cd17535">
    <property type="entry name" value="REC_NarL-like"/>
    <property type="match status" value="1"/>
</dbReference>
<accession>A0AAU8EYB6</accession>
<sequence>MKIKLLLVEDHHIVRRGLVFFLKTREEFEIVGEAENGEEALTFIQTERPDVVLMDLSMPKMDGIEATKRIKQYDETIKILILSSFSEQDYVLPALEAGADGYQLKEVQPEQLVASIIAVHEGNANFHPKVTPALFGRSAVKKEKEKEKENPFSMLTKREQEVLREIAKGRSNKEIAAELHITEQTVKTHVSNVLAKLEVDDRTQAALYAVKHGGNNKYE</sequence>
<gene>
    <name evidence="10" type="ORF">QEP67_16610</name>
</gene>
<comment type="subcellular location">
    <subcellularLocation>
        <location evidence="1">Cytoplasm</location>
    </subcellularLocation>
</comment>
<name>A0AAU8EYB6_9BACI</name>
<dbReference type="InterPro" id="IPR001789">
    <property type="entry name" value="Sig_transdc_resp-reg_receiver"/>
</dbReference>
<dbReference type="CDD" id="cd06170">
    <property type="entry name" value="LuxR_C_like"/>
    <property type="match status" value="1"/>
</dbReference>
<evidence type="ECO:0000259" key="8">
    <source>
        <dbReference type="PROSITE" id="PS50043"/>
    </source>
</evidence>
<dbReference type="PROSITE" id="PS50110">
    <property type="entry name" value="RESPONSE_REGULATORY"/>
    <property type="match status" value="1"/>
</dbReference>
<evidence type="ECO:0000256" key="1">
    <source>
        <dbReference type="ARBA" id="ARBA00004496"/>
    </source>
</evidence>
<dbReference type="GO" id="GO:0005737">
    <property type="term" value="C:cytoplasm"/>
    <property type="evidence" value="ECO:0007669"/>
    <property type="project" value="UniProtKB-SubCell"/>
</dbReference>
<dbReference type="Pfam" id="PF00072">
    <property type="entry name" value="Response_reg"/>
    <property type="match status" value="1"/>
</dbReference>
<dbReference type="GO" id="GO:0000160">
    <property type="term" value="P:phosphorelay signal transduction system"/>
    <property type="evidence" value="ECO:0007669"/>
    <property type="project" value="InterPro"/>
</dbReference>
<dbReference type="InterPro" id="IPR039420">
    <property type="entry name" value="WalR-like"/>
</dbReference>
<feature type="modified residue" description="4-aspartylphosphate" evidence="7">
    <location>
        <position position="55"/>
    </location>
</feature>
<dbReference type="InterPro" id="IPR000792">
    <property type="entry name" value="Tscrpt_reg_LuxR_C"/>
</dbReference>
<dbReference type="PANTHER" id="PTHR43214:SF43">
    <property type="entry name" value="TWO-COMPONENT RESPONSE REGULATOR"/>
    <property type="match status" value="1"/>
</dbReference>
<dbReference type="RefSeq" id="WP_000694650.1">
    <property type="nucleotide sequence ID" value="NZ_CP123058.1"/>
</dbReference>
<dbReference type="SUPFAM" id="SSF46894">
    <property type="entry name" value="C-terminal effector domain of the bipartite response regulators"/>
    <property type="match status" value="1"/>
</dbReference>
<dbReference type="PROSITE" id="PS50043">
    <property type="entry name" value="HTH_LUXR_2"/>
    <property type="match status" value="1"/>
</dbReference>
<dbReference type="GO" id="GO:0006355">
    <property type="term" value="P:regulation of DNA-templated transcription"/>
    <property type="evidence" value="ECO:0007669"/>
    <property type="project" value="InterPro"/>
</dbReference>
<feature type="domain" description="Response regulatory" evidence="9">
    <location>
        <begin position="4"/>
        <end position="120"/>
    </location>
</feature>
<feature type="domain" description="HTH luxR-type" evidence="8">
    <location>
        <begin position="148"/>
        <end position="213"/>
    </location>
</feature>
<protein>
    <submittedName>
        <fullName evidence="10">Response regulator transcription factor</fullName>
    </submittedName>
</protein>
<dbReference type="InterPro" id="IPR058245">
    <property type="entry name" value="NreC/VraR/RcsB-like_REC"/>
</dbReference>
<organism evidence="10">
    <name type="scientific">Bacillus cereus group sp. MS39</name>
    <dbReference type="NCBI Taxonomy" id="3041344"/>
    <lineage>
        <taxon>Bacteria</taxon>
        <taxon>Bacillati</taxon>
        <taxon>Bacillota</taxon>
        <taxon>Bacilli</taxon>
        <taxon>Bacillales</taxon>
        <taxon>Bacillaceae</taxon>
        <taxon>Bacillus</taxon>
        <taxon>Bacillus cereus group</taxon>
    </lineage>
</organism>
<dbReference type="PROSITE" id="PS00622">
    <property type="entry name" value="HTH_LUXR_1"/>
    <property type="match status" value="1"/>
</dbReference>
<dbReference type="InterPro" id="IPR016032">
    <property type="entry name" value="Sig_transdc_resp-reg_C-effctor"/>
</dbReference>